<reference evidence="3" key="1">
    <citation type="submission" date="2021-02" db="EMBL/GenBank/DDBJ databases">
        <authorList>
            <person name="Dougan E. K."/>
            <person name="Rhodes N."/>
            <person name="Thang M."/>
            <person name="Chan C."/>
        </authorList>
    </citation>
    <scope>NUCLEOTIDE SEQUENCE</scope>
</reference>
<dbReference type="InterPro" id="IPR029071">
    <property type="entry name" value="Ubiquitin-like_domsf"/>
</dbReference>
<feature type="compositionally biased region" description="Basic and acidic residues" evidence="1">
    <location>
        <begin position="293"/>
        <end position="302"/>
    </location>
</feature>
<dbReference type="AlphaFoldDB" id="A0A813H684"/>
<sequence>MKEKFKDPAHILKLKDPNLPADAMLQVDAGQIRAAKEAELMKPIRVRFIPAGADRTIDHRTQYPKAVTVEGFCAQQSILELRRRVAEMEKLDVEDVNIFASETHLADSTLLSDCYLDWAGFGLEDWPPKLIAKPRVQGFEIFVNVPAMRDTSTWDNGRMQHYLEQKLVFDVQASTRVEELKQMIADRIRIPSKRQKLTAHVRSDLISLGQYMELDDDFKTLADFDLEKHCVSIRFEKAQFDENGDYIFDDAFWDEQGYHAQPQDSWIPKDSLANRSRPDAHAVDPNQPLSIASDRRAAAAQK</sequence>
<evidence type="ECO:0000313" key="3">
    <source>
        <dbReference type="EMBL" id="CAE8633113.1"/>
    </source>
</evidence>
<organism evidence="3 4">
    <name type="scientific">Polarella glacialis</name>
    <name type="common">Dinoflagellate</name>
    <dbReference type="NCBI Taxonomy" id="89957"/>
    <lineage>
        <taxon>Eukaryota</taxon>
        <taxon>Sar</taxon>
        <taxon>Alveolata</taxon>
        <taxon>Dinophyceae</taxon>
        <taxon>Suessiales</taxon>
        <taxon>Suessiaceae</taxon>
        <taxon>Polarella</taxon>
    </lineage>
</organism>
<dbReference type="InterPro" id="IPR000626">
    <property type="entry name" value="Ubiquitin-like_dom"/>
</dbReference>
<dbReference type="SUPFAM" id="SSF54236">
    <property type="entry name" value="Ubiquitin-like"/>
    <property type="match status" value="1"/>
</dbReference>
<protein>
    <recommendedName>
        <fullName evidence="2">Ubiquitin-like domain-containing protein</fullName>
    </recommendedName>
</protein>
<feature type="domain" description="Ubiquitin-like" evidence="2">
    <location>
        <begin position="141"/>
        <end position="228"/>
    </location>
</feature>
<dbReference type="EMBL" id="CAJNNV010030634">
    <property type="protein sequence ID" value="CAE8633113.1"/>
    <property type="molecule type" value="Genomic_DNA"/>
</dbReference>
<proteinExistence type="predicted"/>
<dbReference type="PROSITE" id="PS50053">
    <property type="entry name" value="UBIQUITIN_2"/>
    <property type="match status" value="1"/>
</dbReference>
<dbReference type="CDD" id="cd17039">
    <property type="entry name" value="Ubl_ubiquitin_like"/>
    <property type="match status" value="1"/>
</dbReference>
<evidence type="ECO:0000259" key="2">
    <source>
        <dbReference type="PROSITE" id="PS50053"/>
    </source>
</evidence>
<comment type="caution">
    <text evidence="3">The sequence shown here is derived from an EMBL/GenBank/DDBJ whole genome shotgun (WGS) entry which is preliminary data.</text>
</comment>
<feature type="region of interest" description="Disordered" evidence="1">
    <location>
        <begin position="262"/>
        <end position="302"/>
    </location>
</feature>
<dbReference type="Gene3D" id="3.10.20.90">
    <property type="entry name" value="Phosphatidylinositol 3-kinase Catalytic Subunit, Chain A, domain 1"/>
    <property type="match status" value="1"/>
</dbReference>
<evidence type="ECO:0000313" key="4">
    <source>
        <dbReference type="Proteomes" id="UP000654075"/>
    </source>
</evidence>
<dbReference type="Proteomes" id="UP000654075">
    <property type="component" value="Unassembled WGS sequence"/>
</dbReference>
<name>A0A813H684_POLGL</name>
<dbReference type="OrthoDB" id="10512562at2759"/>
<gene>
    <name evidence="3" type="ORF">PGLA1383_LOCUS49028</name>
</gene>
<keyword evidence="4" id="KW-1185">Reference proteome</keyword>
<accession>A0A813H684</accession>
<evidence type="ECO:0000256" key="1">
    <source>
        <dbReference type="SAM" id="MobiDB-lite"/>
    </source>
</evidence>